<dbReference type="PANTHER" id="PTHR45861">
    <property type="entry name" value="DNA POLYMERASE ALPHA CATALYTIC SUBUNIT"/>
    <property type="match status" value="1"/>
</dbReference>
<dbReference type="GO" id="GO:0006273">
    <property type="term" value="P:lagging strand elongation"/>
    <property type="evidence" value="ECO:0007669"/>
    <property type="project" value="TreeGrafter"/>
</dbReference>
<dbReference type="InterPro" id="IPR036397">
    <property type="entry name" value="RNaseH_sf"/>
</dbReference>
<dbReference type="GO" id="GO:0003688">
    <property type="term" value="F:DNA replication origin binding"/>
    <property type="evidence" value="ECO:0007669"/>
    <property type="project" value="TreeGrafter"/>
</dbReference>
<dbReference type="InterPro" id="IPR012337">
    <property type="entry name" value="RNaseH-like_sf"/>
</dbReference>
<comment type="caution">
    <text evidence="1">The sequence shown here is derived from an EMBL/GenBank/DDBJ whole genome shotgun (WGS) entry which is preliminary data.</text>
</comment>
<organism evidence="1 2">
    <name type="scientific">Parelaphostrongylus tenuis</name>
    <name type="common">Meningeal worm</name>
    <dbReference type="NCBI Taxonomy" id="148309"/>
    <lineage>
        <taxon>Eukaryota</taxon>
        <taxon>Metazoa</taxon>
        <taxon>Ecdysozoa</taxon>
        <taxon>Nematoda</taxon>
        <taxon>Chromadorea</taxon>
        <taxon>Rhabditida</taxon>
        <taxon>Rhabditina</taxon>
        <taxon>Rhabditomorpha</taxon>
        <taxon>Strongyloidea</taxon>
        <taxon>Metastrongylidae</taxon>
        <taxon>Parelaphostrongylus</taxon>
    </lineage>
</organism>
<protein>
    <submittedName>
        <fullName evidence="1">Uncharacterized protein</fullName>
    </submittedName>
</protein>
<dbReference type="GO" id="GO:0003697">
    <property type="term" value="F:single-stranded DNA binding"/>
    <property type="evidence" value="ECO:0007669"/>
    <property type="project" value="TreeGrafter"/>
</dbReference>
<gene>
    <name evidence="1" type="ORF">KIN20_026998</name>
</gene>
<evidence type="ECO:0000313" key="1">
    <source>
        <dbReference type="EMBL" id="KAJ1366358.1"/>
    </source>
</evidence>
<dbReference type="EMBL" id="JAHQIW010005530">
    <property type="protein sequence ID" value="KAJ1366358.1"/>
    <property type="molecule type" value="Genomic_DNA"/>
</dbReference>
<keyword evidence="2" id="KW-1185">Reference proteome</keyword>
<dbReference type="GO" id="GO:0006272">
    <property type="term" value="P:leading strand elongation"/>
    <property type="evidence" value="ECO:0007669"/>
    <property type="project" value="TreeGrafter"/>
</dbReference>
<dbReference type="Proteomes" id="UP001196413">
    <property type="component" value="Unassembled WGS sequence"/>
</dbReference>
<dbReference type="SUPFAM" id="SSF53098">
    <property type="entry name" value="Ribonuclease H-like"/>
    <property type="match status" value="1"/>
</dbReference>
<sequence>MELVRSRSYDLSELVSQILGEVRENVYADEMSAKFSSSQQLLSLIQWSWIDPWLSLRVVSQLNALPLAVQITNIVGGVMVGVCVCDSPMLPYPLPGVFSQSGNELTYFTVWAFDTHRIACRDFNV</sequence>
<dbReference type="GO" id="GO:0003682">
    <property type="term" value="F:chromatin binding"/>
    <property type="evidence" value="ECO:0007669"/>
    <property type="project" value="TreeGrafter"/>
</dbReference>
<name>A0AAD5QYR3_PARTN</name>
<dbReference type="GO" id="GO:0005658">
    <property type="term" value="C:alpha DNA polymerase:primase complex"/>
    <property type="evidence" value="ECO:0007669"/>
    <property type="project" value="TreeGrafter"/>
</dbReference>
<dbReference type="GO" id="GO:0003887">
    <property type="term" value="F:DNA-directed DNA polymerase activity"/>
    <property type="evidence" value="ECO:0007669"/>
    <property type="project" value="TreeGrafter"/>
</dbReference>
<dbReference type="AlphaFoldDB" id="A0AAD5QYR3"/>
<dbReference type="Gene3D" id="3.30.420.10">
    <property type="entry name" value="Ribonuclease H-like superfamily/Ribonuclease H"/>
    <property type="match status" value="1"/>
</dbReference>
<reference evidence="1" key="1">
    <citation type="submission" date="2021-06" db="EMBL/GenBank/DDBJ databases">
        <title>Parelaphostrongylus tenuis whole genome reference sequence.</title>
        <authorList>
            <person name="Garwood T.J."/>
            <person name="Larsen P.A."/>
            <person name="Fountain-Jones N.M."/>
            <person name="Garbe J.R."/>
            <person name="Macchietto M.G."/>
            <person name="Kania S.A."/>
            <person name="Gerhold R.W."/>
            <person name="Richards J.E."/>
            <person name="Wolf T.M."/>
        </authorList>
    </citation>
    <scope>NUCLEOTIDE SEQUENCE</scope>
    <source>
        <strain evidence="1">MNPRO001-30</strain>
        <tissue evidence="1">Meninges</tissue>
    </source>
</reference>
<evidence type="ECO:0000313" key="2">
    <source>
        <dbReference type="Proteomes" id="UP001196413"/>
    </source>
</evidence>
<dbReference type="PANTHER" id="PTHR45861:SF1">
    <property type="entry name" value="DNA POLYMERASE ALPHA CATALYTIC SUBUNIT"/>
    <property type="match status" value="1"/>
</dbReference>
<accession>A0AAD5QYR3</accession>
<proteinExistence type="predicted"/>
<dbReference type="GO" id="GO:1902975">
    <property type="term" value="P:mitotic DNA replication initiation"/>
    <property type="evidence" value="ECO:0007669"/>
    <property type="project" value="TreeGrafter"/>
</dbReference>